<keyword evidence="1" id="KW-0812">Transmembrane</keyword>
<dbReference type="Proteomes" id="UP000326509">
    <property type="component" value="Unassembled WGS sequence"/>
</dbReference>
<organism evidence="2 3">
    <name type="scientific">Patiriisocius marinus</name>
    <dbReference type="NCBI Taxonomy" id="1397112"/>
    <lineage>
        <taxon>Bacteria</taxon>
        <taxon>Pseudomonadati</taxon>
        <taxon>Bacteroidota</taxon>
        <taxon>Flavobacteriia</taxon>
        <taxon>Flavobacteriales</taxon>
        <taxon>Flavobacteriaceae</taxon>
        <taxon>Patiriisocius</taxon>
    </lineage>
</organism>
<gene>
    <name evidence="2" type="ORF">ULMA_01980</name>
</gene>
<evidence type="ECO:0000313" key="3">
    <source>
        <dbReference type="Proteomes" id="UP000326509"/>
    </source>
</evidence>
<evidence type="ECO:0000256" key="1">
    <source>
        <dbReference type="SAM" id="Phobius"/>
    </source>
</evidence>
<evidence type="ECO:0000313" key="2">
    <source>
        <dbReference type="EMBL" id="GER58090.1"/>
    </source>
</evidence>
<keyword evidence="1" id="KW-1133">Transmembrane helix</keyword>
<accession>A0A5J4IWC8</accession>
<keyword evidence="3" id="KW-1185">Reference proteome</keyword>
<dbReference type="RefSeq" id="WP_162851976.1">
    <property type="nucleotide sequence ID" value="NZ_BKCG01000001.1"/>
</dbReference>
<evidence type="ECO:0008006" key="4">
    <source>
        <dbReference type="Google" id="ProtNLM"/>
    </source>
</evidence>
<feature type="transmembrane region" description="Helical" evidence="1">
    <location>
        <begin position="12"/>
        <end position="34"/>
    </location>
</feature>
<protein>
    <recommendedName>
        <fullName evidence="4">DUF3149 domain-containing protein</fullName>
    </recommendedName>
</protein>
<comment type="caution">
    <text evidence="2">The sequence shown here is derived from an EMBL/GenBank/DDBJ whole genome shotgun (WGS) entry which is preliminary data.</text>
</comment>
<name>A0A5J4IWC8_9FLAO</name>
<proteinExistence type="predicted"/>
<keyword evidence="1" id="KW-0472">Membrane</keyword>
<dbReference type="EMBL" id="BKCG01000001">
    <property type="protein sequence ID" value="GER58090.1"/>
    <property type="molecule type" value="Genomic_DNA"/>
</dbReference>
<reference evidence="2 3" key="1">
    <citation type="submission" date="2019-08" db="EMBL/GenBank/DDBJ databases">
        <title>Draft genome sequence of Ulvibacter marinus type strain NBRC 109484.</title>
        <authorList>
            <person name="Kawano K."/>
            <person name="Ushijima N."/>
            <person name="Kihara M."/>
            <person name="Itoh H."/>
        </authorList>
    </citation>
    <scope>NUCLEOTIDE SEQUENCE [LARGE SCALE GENOMIC DNA]</scope>
    <source>
        <strain evidence="2 3">NBRC 109484</strain>
    </source>
</reference>
<sequence>MKNLLVTPLVNWGMGAAIIGVFALVCVVLVFVVYSMASSDKKAKDSSEESH</sequence>
<dbReference type="AlphaFoldDB" id="A0A5J4IWC8"/>